<protein>
    <submittedName>
        <fullName evidence="2">Uncharacterized protein</fullName>
    </submittedName>
</protein>
<keyword evidence="1" id="KW-1133">Transmembrane helix</keyword>
<feature type="transmembrane region" description="Helical" evidence="1">
    <location>
        <begin position="5"/>
        <end position="25"/>
    </location>
</feature>
<accession>A0A1T5EE00</accession>
<keyword evidence="3" id="KW-1185">Reference proteome</keyword>
<dbReference type="Gene3D" id="2.130.10.10">
    <property type="entry name" value="YVTN repeat-like/Quinoprotein amine dehydrogenase"/>
    <property type="match status" value="1"/>
</dbReference>
<keyword evidence="1" id="KW-0812">Transmembrane</keyword>
<evidence type="ECO:0000313" key="3">
    <source>
        <dbReference type="Proteomes" id="UP000191055"/>
    </source>
</evidence>
<dbReference type="Proteomes" id="UP000191055">
    <property type="component" value="Unassembled WGS sequence"/>
</dbReference>
<dbReference type="STRING" id="889453.SAMN03080601_01310"/>
<evidence type="ECO:0000256" key="1">
    <source>
        <dbReference type="SAM" id="Phobius"/>
    </source>
</evidence>
<name>A0A1T5EE00_9BACT</name>
<evidence type="ECO:0000313" key="2">
    <source>
        <dbReference type="EMBL" id="SKB82166.1"/>
    </source>
</evidence>
<dbReference type="InterPro" id="IPR011047">
    <property type="entry name" value="Quinoprotein_ADH-like_sf"/>
</dbReference>
<dbReference type="EMBL" id="FUYV01000005">
    <property type="protein sequence ID" value="SKB82166.1"/>
    <property type="molecule type" value="Genomic_DNA"/>
</dbReference>
<sequence length="908" mass="104120">MLKKYIAITSVLALITVIVLAFLYLHKYQQFTNNSPIHAVPVDAAIILQINNPQQLKRNITRSNSFLNELTPFESYRYIKNIINFTDSSEIITNSVLNDYLSRTFILSIHTLSDDASTGWLINAPIKSRAELTEINRLISSRNLVKTNESHKGSRYFHILNKDHIPISIYASVNNGYLTLSGSKELIEKSISQVQSGNSLLDNPQFSRIQKTSLTSNIASCYINFKTLPGITSQLFSAPALEHFSGWSELNMDIRTDAIYLNGFSFGDEPGHFTKLFRGVEPGKSEIANVLPGTTRFLTSYNFKSKGRFKENLIEFISNQHTSDNYERKNAGFKTRNRDSFEELFFSFIMNEAAYILSDPDLNNNYSSFLVFNTTGQVNAMQALRALMINSGMDPEKHREIILDDQTRFQVYETPEKDIIKDFWGHFFPDVPANYFTFYRNYLIFGESSECISRFLYSNILNKTLSTHPYYSPFTESFSYQENFFLFAEVPHIFKMAESHFNRSVINPTREQTQALENFYGLGIQLSSANDLIYTSVHGNYAPHRDKEPRTIWQSRLDSTIIGKPALVDNHNTGEKEILVQDAHYNLYLINNLGRVLWKRPLDGPIMGDVIQIDYYKNNKLQYLFNTPNRLWLLDRNGNHVARYPVNFPSKATNPIAVFDYDNNKEYRIFVALEDQRVYLYDKTGNRVPGWSMPATEGTVSTPVQYFRNLGRDYIVFSDQFRNYILDRRGDNRVTPSANFIRNSGSPFYLERENSNRAALVTTTINGELAKIALPSGNTTLETLFESPGSHHFTLLSANSANPEYLYATTNQLIVFNQSGSKAMEVNFENLIHPHADLYRFTATDIKFGVVEQTGGHIHLINRDGTHYQGFPLRGISRFSIGFLRSSAYRFNLITGGEHNYLYNYRVE</sequence>
<dbReference type="RefSeq" id="WP_088328589.1">
    <property type="nucleotide sequence ID" value="NZ_CP021904.1"/>
</dbReference>
<gene>
    <name evidence="2" type="ORF">SAMN03080601_01310</name>
</gene>
<dbReference type="AlphaFoldDB" id="A0A1T5EE00"/>
<dbReference type="InterPro" id="IPR015943">
    <property type="entry name" value="WD40/YVTN_repeat-like_dom_sf"/>
</dbReference>
<reference evidence="3" key="1">
    <citation type="submission" date="2017-02" db="EMBL/GenBank/DDBJ databases">
        <authorList>
            <person name="Varghese N."/>
            <person name="Submissions S."/>
        </authorList>
    </citation>
    <scope>NUCLEOTIDE SEQUENCE [LARGE SCALE GENOMIC DNA]</scope>
    <source>
        <strain evidence="3">DSM 24412</strain>
    </source>
</reference>
<organism evidence="2 3">
    <name type="scientific">Alkalitalea saponilacus</name>
    <dbReference type="NCBI Taxonomy" id="889453"/>
    <lineage>
        <taxon>Bacteria</taxon>
        <taxon>Pseudomonadati</taxon>
        <taxon>Bacteroidota</taxon>
        <taxon>Bacteroidia</taxon>
        <taxon>Marinilabiliales</taxon>
        <taxon>Marinilabiliaceae</taxon>
        <taxon>Alkalitalea</taxon>
    </lineage>
</organism>
<dbReference type="InterPro" id="IPR021787">
    <property type="entry name" value="DUF3352"/>
</dbReference>
<dbReference type="Pfam" id="PF11832">
    <property type="entry name" value="DUF3352"/>
    <property type="match status" value="1"/>
</dbReference>
<dbReference type="KEGG" id="asx:CDL62_07615"/>
<proteinExistence type="predicted"/>
<dbReference type="OrthoDB" id="1093345at2"/>
<dbReference type="SUPFAM" id="SSF50998">
    <property type="entry name" value="Quinoprotein alcohol dehydrogenase-like"/>
    <property type="match status" value="1"/>
</dbReference>
<keyword evidence="1" id="KW-0472">Membrane</keyword>